<dbReference type="InterPro" id="IPR031322">
    <property type="entry name" value="Shikimate/glucono_kinase"/>
</dbReference>
<evidence type="ECO:0000313" key="1">
    <source>
        <dbReference type="EMBL" id="ALC80223.1"/>
    </source>
</evidence>
<name>A0A0M4FN35_9BACI</name>
<dbReference type="STRING" id="1441095.AM592_00380"/>
<gene>
    <name evidence="1" type="ORF">AM592_00380</name>
</gene>
<dbReference type="AlphaFoldDB" id="A0A0M4FN35"/>
<dbReference type="Proteomes" id="UP000067625">
    <property type="component" value="Chromosome"/>
</dbReference>
<organism evidence="1 2">
    <name type="scientific">Bacillus gobiensis</name>
    <dbReference type="NCBI Taxonomy" id="1441095"/>
    <lineage>
        <taxon>Bacteria</taxon>
        <taxon>Bacillati</taxon>
        <taxon>Bacillota</taxon>
        <taxon>Bacilli</taxon>
        <taxon>Bacillales</taxon>
        <taxon>Bacillaceae</taxon>
        <taxon>Bacillus</taxon>
    </lineage>
</organism>
<dbReference type="PANTHER" id="PTHR37816:SF2">
    <property type="entry name" value="DNA TOPOLOGY MODULATION PROTEIN FLAR-RELATED PROTEIN"/>
    <property type="match status" value="1"/>
</dbReference>
<sequence>MKIHIIGSVGSGKSTLARRLSHKYGVPYFELDNVVWKRTNKGDIRNSPEVRDEKFRNIIAMDSWIVEGVHHSWVLEGFKKAELIIFLDTRVWKRNYRIAKRFFVQKLGFEKGNYKQTVLILGKMYKWNYHFENSSKPEILSILQQFKEKLLVVSDNDKIEEIDFTIGKQKQKWS</sequence>
<protein>
    <submittedName>
        <fullName evidence="1">DNA topology modulation protein FlaR</fullName>
    </submittedName>
</protein>
<dbReference type="OrthoDB" id="1201990at2"/>
<dbReference type="PANTHER" id="PTHR37816">
    <property type="entry name" value="YALI0E33011P"/>
    <property type="match status" value="1"/>
</dbReference>
<accession>A0A0M4FN35</accession>
<keyword evidence="2" id="KW-1185">Reference proteome</keyword>
<dbReference type="RefSeq" id="WP_053601945.1">
    <property type="nucleotide sequence ID" value="NZ_CP012600.1"/>
</dbReference>
<dbReference type="EMBL" id="CP012600">
    <property type="protein sequence ID" value="ALC80223.1"/>
    <property type="molecule type" value="Genomic_DNA"/>
</dbReference>
<reference evidence="2" key="1">
    <citation type="submission" date="2015-08" db="EMBL/GenBank/DDBJ databases">
        <title>Genome sequencing project for genomic taxonomy and phylogenomics of Bacillus-like bacteria.</title>
        <authorList>
            <person name="Liu B."/>
            <person name="Wang J."/>
            <person name="Zhu Y."/>
            <person name="Liu G."/>
            <person name="Chen Q."/>
            <person name="Chen Z."/>
            <person name="Lan J."/>
            <person name="Che J."/>
            <person name="Ge C."/>
            <person name="Shi H."/>
            <person name="Pan Z."/>
            <person name="Liu X."/>
        </authorList>
    </citation>
    <scope>NUCLEOTIDE SEQUENCE [LARGE SCALE GENOMIC DNA]</scope>
    <source>
        <strain evidence="2">FJAT-4402</strain>
    </source>
</reference>
<dbReference type="PATRIC" id="fig|1441095.3.peg.87"/>
<dbReference type="InterPro" id="IPR052922">
    <property type="entry name" value="Cytidylate_Kinase-2"/>
</dbReference>
<dbReference type="Pfam" id="PF01202">
    <property type="entry name" value="SKI"/>
    <property type="match status" value="1"/>
</dbReference>
<evidence type="ECO:0000313" key="2">
    <source>
        <dbReference type="Proteomes" id="UP000067625"/>
    </source>
</evidence>
<proteinExistence type="predicted"/>
<reference evidence="1 2" key="2">
    <citation type="journal article" date="2016" name="Int. J. Syst. Evol. Microbiol.">
        <title>Bacillus gobiensis sp. nov., isolated from a soil sample.</title>
        <authorList>
            <person name="Liu B."/>
            <person name="Liu G.H."/>
            <person name="Cetin S."/>
            <person name="Schumann P."/>
            <person name="Pan Z.Z."/>
            <person name="Chen Q.Q."/>
        </authorList>
    </citation>
    <scope>NUCLEOTIDE SEQUENCE [LARGE SCALE GENOMIC DNA]</scope>
    <source>
        <strain evidence="1 2">FJAT-4402</strain>
    </source>
</reference>
<dbReference type="Gene3D" id="3.40.50.300">
    <property type="entry name" value="P-loop containing nucleotide triphosphate hydrolases"/>
    <property type="match status" value="1"/>
</dbReference>
<dbReference type="InterPro" id="IPR027417">
    <property type="entry name" value="P-loop_NTPase"/>
</dbReference>
<dbReference type="SUPFAM" id="SSF52540">
    <property type="entry name" value="P-loop containing nucleoside triphosphate hydrolases"/>
    <property type="match status" value="1"/>
</dbReference>